<comment type="subcellular location">
    <subcellularLocation>
        <location evidence="1">Membrane</location>
        <topology evidence="1">Multi-pass membrane protein</topology>
    </subcellularLocation>
</comment>
<evidence type="ECO:0000313" key="7">
    <source>
        <dbReference type="EMBL" id="WFP16433.1"/>
    </source>
</evidence>
<feature type="transmembrane region" description="Helical" evidence="6">
    <location>
        <begin position="333"/>
        <end position="352"/>
    </location>
</feature>
<dbReference type="RefSeq" id="WP_278157573.1">
    <property type="nucleotide sequence ID" value="NZ_CP121252.1"/>
</dbReference>
<evidence type="ECO:0000256" key="6">
    <source>
        <dbReference type="SAM" id="Phobius"/>
    </source>
</evidence>
<feature type="transmembrane region" description="Helical" evidence="6">
    <location>
        <begin position="199"/>
        <end position="223"/>
    </location>
</feature>
<accession>A0ABY8H5M7</accession>
<evidence type="ECO:0000256" key="4">
    <source>
        <dbReference type="ARBA" id="ARBA00022989"/>
    </source>
</evidence>
<sequence length="418" mass="43037">MSDHTPPAPRPENLNKGASRSWLGPGLLISASFIGPGTITTATVTGADYGFALTWAVVFSIIATIILQEMSARLGVMTGKGLGEIMRETFDHPVAKSLMIILIVAAIGVGGSSYAGGDTTGTSLAIESVLPLPFPAIALIVGAILLFLLLSGSYKIVERVMTVLVIAMAVAFILTVVVVQPDFGAMFRGIFVPTIPAGALLTTIALIGTTVVPYNVFLHASLVQEKWGADPDREKSLRRAKVDNTVSISIGGLITLAVLATSAGTLFVHGVSAESAADMAVQLEPLLGPAADWVFGIGLFSAGLTSALAGPLGAAYAISGILGWSTDMKSKRFRAIAVAVVLIGVVIAVTGVNPIQVIIVAQAANGLLLPIVTGFLLYTMNKAKSLGSHRNGVVANVLGGIVMVVVTGLAIYQLATLV</sequence>
<feature type="transmembrane region" description="Helical" evidence="6">
    <location>
        <begin position="162"/>
        <end position="179"/>
    </location>
</feature>
<dbReference type="PRINTS" id="PR00447">
    <property type="entry name" value="NATRESASSCMP"/>
</dbReference>
<dbReference type="NCBIfam" id="NF037982">
    <property type="entry name" value="Nramp_1"/>
    <property type="match status" value="1"/>
</dbReference>
<feature type="transmembrane region" description="Helical" evidence="6">
    <location>
        <begin position="358"/>
        <end position="380"/>
    </location>
</feature>
<gene>
    <name evidence="7" type="ORF">P8192_13805</name>
</gene>
<dbReference type="InterPro" id="IPR001734">
    <property type="entry name" value="Na/solute_symporter"/>
</dbReference>
<dbReference type="InterPro" id="IPR001046">
    <property type="entry name" value="NRAMP_fam"/>
</dbReference>
<feature type="transmembrane region" description="Helical" evidence="6">
    <location>
        <begin position="97"/>
        <end position="117"/>
    </location>
</feature>
<dbReference type="Proteomes" id="UP001219037">
    <property type="component" value="Chromosome"/>
</dbReference>
<keyword evidence="4 6" id="KW-1133">Transmembrane helix</keyword>
<evidence type="ECO:0000256" key="2">
    <source>
        <dbReference type="ARBA" id="ARBA00022448"/>
    </source>
</evidence>
<evidence type="ECO:0000313" key="8">
    <source>
        <dbReference type="Proteomes" id="UP001219037"/>
    </source>
</evidence>
<dbReference type="PANTHER" id="PTHR11706:SF33">
    <property type="entry name" value="NATURAL RESISTANCE-ASSOCIATED MACROPHAGE PROTEIN 2"/>
    <property type="match status" value="1"/>
</dbReference>
<dbReference type="EMBL" id="CP121252">
    <property type="protein sequence ID" value="WFP16433.1"/>
    <property type="molecule type" value="Genomic_DNA"/>
</dbReference>
<keyword evidence="2" id="KW-0813">Transport</keyword>
<evidence type="ECO:0000256" key="3">
    <source>
        <dbReference type="ARBA" id="ARBA00022692"/>
    </source>
</evidence>
<proteinExistence type="predicted"/>
<organism evidence="7 8">
    <name type="scientific">Citricoccus muralis</name>
    <dbReference type="NCBI Taxonomy" id="169134"/>
    <lineage>
        <taxon>Bacteria</taxon>
        <taxon>Bacillati</taxon>
        <taxon>Actinomycetota</taxon>
        <taxon>Actinomycetes</taxon>
        <taxon>Micrococcales</taxon>
        <taxon>Micrococcaceae</taxon>
        <taxon>Citricoccus</taxon>
    </lineage>
</organism>
<feature type="transmembrane region" description="Helical" evidence="6">
    <location>
        <begin position="244"/>
        <end position="273"/>
    </location>
</feature>
<protein>
    <submittedName>
        <fullName evidence="7">Nramp family divalent metal transporter</fullName>
    </submittedName>
</protein>
<reference evidence="7 8" key="1">
    <citation type="submission" date="2023-04" db="EMBL/GenBank/DDBJ databases">
        <title>Funneling lignin-derived compounds into biodiesel using alkali-halophilic Citricoccus sp. P2.</title>
        <authorList>
            <person name="Luo C.-B."/>
        </authorList>
    </citation>
    <scope>NUCLEOTIDE SEQUENCE [LARGE SCALE GENOMIC DNA]</scope>
    <source>
        <strain evidence="7 8">P2</strain>
    </source>
</reference>
<dbReference type="PROSITE" id="PS50283">
    <property type="entry name" value="NA_SOLUT_SYMP_3"/>
    <property type="match status" value="1"/>
</dbReference>
<feature type="transmembrane region" description="Helical" evidence="6">
    <location>
        <begin position="49"/>
        <end position="67"/>
    </location>
</feature>
<keyword evidence="8" id="KW-1185">Reference proteome</keyword>
<keyword evidence="5 6" id="KW-0472">Membrane</keyword>
<dbReference type="PANTHER" id="PTHR11706">
    <property type="entry name" value="SOLUTE CARRIER PROTEIN FAMILY 11 MEMBER"/>
    <property type="match status" value="1"/>
</dbReference>
<keyword evidence="3 6" id="KW-0812">Transmembrane</keyword>
<feature type="transmembrane region" description="Helical" evidence="6">
    <location>
        <begin position="129"/>
        <end position="150"/>
    </location>
</feature>
<feature type="transmembrane region" description="Helical" evidence="6">
    <location>
        <begin position="21"/>
        <end position="43"/>
    </location>
</feature>
<feature type="transmembrane region" description="Helical" evidence="6">
    <location>
        <begin position="293"/>
        <end position="321"/>
    </location>
</feature>
<name>A0ABY8H5M7_9MICC</name>
<feature type="transmembrane region" description="Helical" evidence="6">
    <location>
        <begin position="392"/>
        <end position="415"/>
    </location>
</feature>
<evidence type="ECO:0000256" key="5">
    <source>
        <dbReference type="ARBA" id="ARBA00023136"/>
    </source>
</evidence>
<dbReference type="Pfam" id="PF01566">
    <property type="entry name" value="Nramp"/>
    <property type="match status" value="1"/>
</dbReference>
<evidence type="ECO:0000256" key="1">
    <source>
        <dbReference type="ARBA" id="ARBA00004141"/>
    </source>
</evidence>